<reference evidence="3 4" key="1">
    <citation type="submission" date="2019-07" db="EMBL/GenBank/DDBJ databases">
        <title>Genome sequencing of 100 strains of the haloalkaliphilic chemolithoautotrophic sulfur-oxidizing bacterium Thioalkalivibrio.</title>
        <authorList>
            <person name="Muyzer G."/>
        </authorList>
    </citation>
    <scope>NUCLEOTIDE SEQUENCE [LARGE SCALE GENOMIC DNA]</scope>
    <source>
        <strain evidence="3 4">ASO4-4</strain>
    </source>
</reference>
<dbReference type="AlphaFoldDB" id="A0A562S2I5"/>
<dbReference type="Gene3D" id="3.40.50.150">
    <property type="entry name" value="Vaccinia Virus protein VP39"/>
    <property type="match status" value="1"/>
</dbReference>
<dbReference type="PANTHER" id="PTHR43648:SF1">
    <property type="entry name" value="ELECTRON TRANSFER FLAVOPROTEIN BETA SUBUNIT LYSINE METHYLTRANSFERASE"/>
    <property type="match status" value="1"/>
</dbReference>
<dbReference type="GO" id="GO:0032259">
    <property type="term" value="P:methylation"/>
    <property type="evidence" value="ECO:0007669"/>
    <property type="project" value="UniProtKB-KW"/>
</dbReference>
<keyword evidence="1 3" id="KW-0489">Methyltransferase</keyword>
<gene>
    <name evidence="3" type="ORF">LZ24_00649</name>
</gene>
<evidence type="ECO:0000256" key="1">
    <source>
        <dbReference type="ARBA" id="ARBA00022603"/>
    </source>
</evidence>
<organism evidence="3 4">
    <name type="scientific">Desulfobotulus alkaliphilus</name>
    <dbReference type="NCBI Taxonomy" id="622671"/>
    <lineage>
        <taxon>Bacteria</taxon>
        <taxon>Pseudomonadati</taxon>
        <taxon>Thermodesulfobacteriota</taxon>
        <taxon>Desulfobacteria</taxon>
        <taxon>Desulfobacterales</taxon>
        <taxon>Desulfobacteraceae</taxon>
        <taxon>Desulfobotulus</taxon>
    </lineage>
</organism>
<dbReference type="GO" id="GO:0008276">
    <property type="term" value="F:protein methyltransferase activity"/>
    <property type="evidence" value="ECO:0007669"/>
    <property type="project" value="TreeGrafter"/>
</dbReference>
<dbReference type="OrthoDB" id="9785995at2"/>
<name>A0A562S2I5_9BACT</name>
<dbReference type="SUPFAM" id="SSF53335">
    <property type="entry name" value="S-adenosyl-L-methionine-dependent methyltransferases"/>
    <property type="match status" value="1"/>
</dbReference>
<accession>A0A562S2I5</accession>
<keyword evidence="2 3" id="KW-0808">Transferase</keyword>
<protein>
    <submittedName>
        <fullName evidence="3">Ribosomal protein L11 methyltransferase</fullName>
    </submittedName>
</protein>
<dbReference type="InterPro" id="IPR029063">
    <property type="entry name" value="SAM-dependent_MTases_sf"/>
</dbReference>
<dbReference type="Proteomes" id="UP000318307">
    <property type="component" value="Unassembled WGS sequence"/>
</dbReference>
<dbReference type="Pfam" id="PF06325">
    <property type="entry name" value="PrmA"/>
    <property type="match status" value="1"/>
</dbReference>
<dbReference type="EMBL" id="VLLC01000003">
    <property type="protein sequence ID" value="TWI75601.1"/>
    <property type="molecule type" value="Genomic_DNA"/>
</dbReference>
<keyword evidence="3" id="KW-0687">Ribonucleoprotein</keyword>
<dbReference type="CDD" id="cd02440">
    <property type="entry name" value="AdoMet_MTases"/>
    <property type="match status" value="1"/>
</dbReference>
<evidence type="ECO:0000313" key="4">
    <source>
        <dbReference type="Proteomes" id="UP000318307"/>
    </source>
</evidence>
<keyword evidence="4" id="KW-1185">Reference proteome</keyword>
<keyword evidence="3" id="KW-0689">Ribosomal protein</keyword>
<evidence type="ECO:0000256" key="2">
    <source>
        <dbReference type="ARBA" id="ARBA00022679"/>
    </source>
</evidence>
<sequence length="278" mass="29960">MNHINLADQMLQRILDAEKAWSPAELLRQMAVETGASRRMLQDTLASLVAAGDLAYLVRHGQTCIQRGWHKPLPVGKKTQLLAPGLSSLPGRESVILLPGASFGGGDHPTTRLCLEAIEICVKENGTMLDVGTGTGVLAIAAVRHGAKKALAVDNDPLAVHEAKENVRLNGLEDAVQVEEVWPLGCSWDLVAANLRPPTLMELAEALSGSLSSGGFLVLSGMRKEEMPLLIQTYGRLLETVCSKEEKGWGSLIFIKTQDRPRSPFPKGLDLPSGWCCV</sequence>
<dbReference type="RefSeq" id="WP_144682280.1">
    <property type="nucleotide sequence ID" value="NZ_VLLC01000003.1"/>
</dbReference>
<dbReference type="InterPro" id="IPR050078">
    <property type="entry name" value="Ribosomal_L11_MeTrfase_PrmA"/>
</dbReference>
<dbReference type="GO" id="GO:0005840">
    <property type="term" value="C:ribosome"/>
    <property type="evidence" value="ECO:0007669"/>
    <property type="project" value="UniProtKB-KW"/>
</dbReference>
<dbReference type="PANTHER" id="PTHR43648">
    <property type="entry name" value="ELECTRON TRANSFER FLAVOPROTEIN BETA SUBUNIT LYSINE METHYLTRANSFERASE"/>
    <property type="match status" value="1"/>
</dbReference>
<comment type="caution">
    <text evidence="3">The sequence shown here is derived from an EMBL/GenBank/DDBJ whole genome shotgun (WGS) entry which is preliminary data.</text>
</comment>
<proteinExistence type="predicted"/>
<evidence type="ECO:0000313" key="3">
    <source>
        <dbReference type="EMBL" id="TWI75601.1"/>
    </source>
</evidence>